<organism evidence="3 4">
    <name type="scientific">Ramlibacter albus</name>
    <dbReference type="NCBI Taxonomy" id="2079448"/>
    <lineage>
        <taxon>Bacteria</taxon>
        <taxon>Pseudomonadati</taxon>
        <taxon>Pseudomonadota</taxon>
        <taxon>Betaproteobacteria</taxon>
        <taxon>Burkholderiales</taxon>
        <taxon>Comamonadaceae</taxon>
        <taxon>Ramlibacter</taxon>
    </lineage>
</organism>
<comment type="caution">
    <text evidence="3">The sequence shown here is derived from an EMBL/GenBank/DDBJ whole genome shotgun (WGS) entry which is preliminary data.</text>
</comment>
<name>A0A923M8R1_9BURK</name>
<dbReference type="InterPro" id="IPR001466">
    <property type="entry name" value="Beta-lactam-related"/>
</dbReference>
<keyword evidence="4" id="KW-1185">Reference proteome</keyword>
<feature type="signal peptide" evidence="1">
    <location>
        <begin position="1"/>
        <end position="25"/>
    </location>
</feature>
<gene>
    <name evidence="3" type="ORF">H8R02_10930</name>
</gene>
<evidence type="ECO:0000259" key="2">
    <source>
        <dbReference type="Pfam" id="PF00144"/>
    </source>
</evidence>
<evidence type="ECO:0000256" key="1">
    <source>
        <dbReference type="SAM" id="SignalP"/>
    </source>
</evidence>
<dbReference type="SUPFAM" id="SSF56601">
    <property type="entry name" value="beta-lactamase/transpeptidase-like"/>
    <property type="match status" value="1"/>
</dbReference>
<reference evidence="3" key="1">
    <citation type="submission" date="2020-08" db="EMBL/GenBank/DDBJ databases">
        <title>Ramlibacter sp. GTP1 16S ribosomal RNA gene genome sequencing and assembly.</title>
        <authorList>
            <person name="Kang M."/>
        </authorList>
    </citation>
    <scope>NUCLEOTIDE SEQUENCE</scope>
    <source>
        <strain evidence="3">GTP1</strain>
    </source>
</reference>
<feature type="domain" description="Beta-lactamase-related" evidence="2">
    <location>
        <begin position="188"/>
        <end position="516"/>
    </location>
</feature>
<proteinExistence type="predicted"/>
<evidence type="ECO:0000313" key="3">
    <source>
        <dbReference type="EMBL" id="MBC5764968.1"/>
    </source>
</evidence>
<dbReference type="PANTHER" id="PTHR46825">
    <property type="entry name" value="D-ALANYL-D-ALANINE-CARBOXYPEPTIDASE/ENDOPEPTIDASE AMPH"/>
    <property type="match status" value="1"/>
</dbReference>
<dbReference type="RefSeq" id="WP_187081426.1">
    <property type="nucleotide sequence ID" value="NZ_JACORU010000003.1"/>
</dbReference>
<dbReference type="InterPro" id="IPR012338">
    <property type="entry name" value="Beta-lactam/transpept-like"/>
</dbReference>
<dbReference type="EMBL" id="JACORU010000003">
    <property type="protein sequence ID" value="MBC5764968.1"/>
    <property type="molecule type" value="Genomic_DNA"/>
</dbReference>
<protein>
    <submittedName>
        <fullName evidence="3">Beta-lactamase family protein</fullName>
    </submittedName>
</protein>
<accession>A0A923M8R1</accession>
<dbReference type="Proteomes" id="UP000596827">
    <property type="component" value="Unassembled WGS sequence"/>
</dbReference>
<dbReference type="Gene3D" id="3.40.710.10">
    <property type="entry name" value="DD-peptidase/beta-lactamase superfamily"/>
    <property type="match status" value="1"/>
</dbReference>
<evidence type="ECO:0000313" key="4">
    <source>
        <dbReference type="Proteomes" id="UP000596827"/>
    </source>
</evidence>
<dbReference type="InterPro" id="IPR050491">
    <property type="entry name" value="AmpC-like"/>
</dbReference>
<dbReference type="Pfam" id="PF00144">
    <property type="entry name" value="Beta-lactamase"/>
    <property type="match status" value="1"/>
</dbReference>
<feature type="chain" id="PRO_5037019135" evidence="1">
    <location>
        <begin position="26"/>
        <end position="652"/>
    </location>
</feature>
<dbReference type="AlphaFoldDB" id="A0A923M8R1"/>
<keyword evidence="1" id="KW-0732">Signal</keyword>
<dbReference type="PANTHER" id="PTHR46825:SF15">
    <property type="entry name" value="BETA-LACTAMASE-RELATED DOMAIN-CONTAINING PROTEIN"/>
    <property type="match status" value="1"/>
</dbReference>
<sequence>MSLTALARRLLLAACLSVAACAAVAQSRADSTADGHKFTVPDGFKLEKRGPLTLLTAPEGDAFIAIVDTRAANAEEALAAAWAAYRPEGAKRPVNQVRPEADADGWRERRVHFYETSPNEKADVRAVVRRWSGGWQAAIVEGSDATLEKRRGGINLVFASLRAKDYTRENLAGRTPKPLDAAAIETLKKFVADGAKRIGIPGVGFSIIENNRVVFEGGVGVRALGLPDPVDAHTLFIAASNTKSMTSLLVAQAVDAGLMSWDQPVTEVYPAFKLGNAATTQQLKVKHLVCACTGVPRQDLEWLFGRTKMQPAGVFDMLSGMVPTTKFGEAFQYSNLMVGAAGYVAAARLKPGKEVGAAYDEAMRERIFAPLGMDDTTFDFSRALRGNHAKPHSPDADGKVMPATLAISYTIVPARPAGGVWTSAHDMSRYVLMELGRGQPPGGPRIVSERNLLAREQPQALVGEDTHYGLALFTSRQWGIDVISHGGDLPGFHSQMFWLPQYGLGGTILTNGDPGHMLRGPFIRKLVELVFGGEPQADAQLEAFARGYYEGRRKLRERLELPPSPAVVARLADRYENPGLGPLRIVRSGGEVTVETDAWKAALATRRNDDGTTSLITVSPGLFGLEFVVGAGDAKPPLVLRDSQHEYVFNAR</sequence>